<dbReference type="eggNOG" id="ENOG502RKIA">
    <property type="taxonomic scope" value="Eukaryota"/>
</dbReference>
<dbReference type="EMBL" id="JMSE01001236">
    <property type="protein sequence ID" value="KDN63366.1"/>
    <property type="molecule type" value="Genomic_DNA"/>
</dbReference>
<feature type="signal peptide" evidence="1">
    <location>
        <begin position="1"/>
        <end position="17"/>
    </location>
</feature>
<name>A0A066XC80_COLSU</name>
<gene>
    <name evidence="2" type="ORF">CSUB01_06585</name>
</gene>
<proteinExistence type="predicted"/>
<protein>
    <recommendedName>
        <fullName evidence="4">ToxB-like N-terminal ascomycota domain-containing protein</fullName>
    </recommendedName>
</protein>
<organism evidence="2 3">
    <name type="scientific">Colletotrichum sublineola</name>
    <name type="common">Sorghum anthracnose fungus</name>
    <dbReference type="NCBI Taxonomy" id="1173701"/>
    <lineage>
        <taxon>Eukaryota</taxon>
        <taxon>Fungi</taxon>
        <taxon>Dikarya</taxon>
        <taxon>Ascomycota</taxon>
        <taxon>Pezizomycotina</taxon>
        <taxon>Sordariomycetes</taxon>
        <taxon>Hypocreomycetidae</taxon>
        <taxon>Glomerellales</taxon>
        <taxon>Glomerellaceae</taxon>
        <taxon>Colletotrichum</taxon>
        <taxon>Colletotrichum graminicola species complex</taxon>
    </lineage>
</organism>
<sequence length="108" mass="11164">MLAKAALLVTLGAFASAQTFVGFPSSLTCKTSNGTATISMSESQNAILGPKGFKVEDNAANMASGKCSTLSGVPLFAICSSFPAFQTSSRDIEPWAVQQGMLITVIPQ</sequence>
<dbReference type="Proteomes" id="UP000027238">
    <property type="component" value="Unassembled WGS sequence"/>
</dbReference>
<evidence type="ECO:0000313" key="3">
    <source>
        <dbReference type="Proteomes" id="UP000027238"/>
    </source>
</evidence>
<dbReference type="HOGENOM" id="CLU_2196806_0_0_1"/>
<accession>A0A066XC80</accession>
<evidence type="ECO:0000256" key="1">
    <source>
        <dbReference type="SAM" id="SignalP"/>
    </source>
</evidence>
<feature type="chain" id="PRO_5001630120" description="ToxB-like N-terminal ascomycota domain-containing protein" evidence="1">
    <location>
        <begin position="18"/>
        <end position="108"/>
    </location>
</feature>
<keyword evidence="3" id="KW-1185">Reference proteome</keyword>
<dbReference type="OrthoDB" id="3551791at2759"/>
<keyword evidence="1" id="KW-0732">Signal</keyword>
<evidence type="ECO:0008006" key="4">
    <source>
        <dbReference type="Google" id="ProtNLM"/>
    </source>
</evidence>
<evidence type="ECO:0000313" key="2">
    <source>
        <dbReference type="EMBL" id="KDN63366.1"/>
    </source>
</evidence>
<comment type="caution">
    <text evidence="2">The sequence shown here is derived from an EMBL/GenBank/DDBJ whole genome shotgun (WGS) entry which is preliminary data.</text>
</comment>
<dbReference type="AlphaFoldDB" id="A0A066XC80"/>
<reference evidence="3" key="1">
    <citation type="journal article" date="2014" name="Genome Announc.">
        <title>Draft genome sequence of Colletotrichum sublineola, a destructive pathogen of cultivated sorghum.</title>
        <authorList>
            <person name="Baroncelli R."/>
            <person name="Sanz-Martin J.M."/>
            <person name="Rech G.E."/>
            <person name="Sukno S.A."/>
            <person name="Thon M.R."/>
        </authorList>
    </citation>
    <scope>NUCLEOTIDE SEQUENCE [LARGE SCALE GENOMIC DNA]</scope>
    <source>
        <strain evidence="3">TX430BB</strain>
    </source>
</reference>